<dbReference type="PANTHER" id="PTHR43133">
    <property type="entry name" value="RNA POLYMERASE ECF-TYPE SIGMA FACTO"/>
    <property type="match status" value="1"/>
</dbReference>
<evidence type="ECO:0000256" key="5">
    <source>
        <dbReference type="ARBA" id="ARBA00023163"/>
    </source>
</evidence>
<reference evidence="9" key="1">
    <citation type="submission" date="2016-10" db="EMBL/GenBank/DDBJ databases">
        <authorList>
            <person name="Varghese N."/>
            <person name="Submissions S."/>
        </authorList>
    </citation>
    <scope>NUCLEOTIDE SEQUENCE [LARGE SCALE GENOMIC DNA]</scope>
    <source>
        <strain evidence="9">CGMCC 4.2126</strain>
    </source>
</reference>
<dbReference type="RefSeq" id="WP_093888203.1">
    <property type="nucleotide sequence ID" value="NZ_FOQY01000011.1"/>
</dbReference>
<dbReference type="InterPro" id="IPR013324">
    <property type="entry name" value="RNA_pol_sigma_r3/r4-like"/>
</dbReference>
<dbReference type="InterPro" id="IPR007627">
    <property type="entry name" value="RNA_pol_sigma70_r2"/>
</dbReference>
<dbReference type="Gene3D" id="1.10.1740.10">
    <property type="match status" value="1"/>
</dbReference>
<evidence type="ECO:0000259" key="7">
    <source>
        <dbReference type="Pfam" id="PF08281"/>
    </source>
</evidence>
<accession>A0A1I3TIZ8</accession>
<dbReference type="AlphaFoldDB" id="A0A1I3TIZ8"/>
<keyword evidence="5" id="KW-0804">Transcription</keyword>
<dbReference type="SUPFAM" id="SSF88659">
    <property type="entry name" value="Sigma3 and sigma4 domains of RNA polymerase sigma factors"/>
    <property type="match status" value="1"/>
</dbReference>
<dbReference type="InterPro" id="IPR036388">
    <property type="entry name" value="WH-like_DNA-bd_sf"/>
</dbReference>
<protein>
    <submittedName>
        <fullName evidence="8">RNA polymerase sigma-70 factor, ECF subfamily</fullName>
    </submittedName>
</protein>
<dbReference type="GO" id="GO:0003677">
    <property type="term" value="F:DNA binding"/>
    <property type="evidence" value="ECO:0007669"/>
    <property type="project" value="UniProtKB-KW"/>
</dbReference>
<keyword evidence="2" id="KW-0805">Transcription regulation</keyword>
<evidence type="ECO:0000256" key="4">
    <source>
        <dbReference type="ARBA" id="ARBA00023125"/>
    </source>
</evidence>
<evidence type="ECO:0000259" key="6">
    <source>
        <dbReference type="Pfam" id="PF04542"/>
    </source>
</evidence>
<dbReference type="EMBL" id="FOQY01000011">
    <property type="protein sequence ID" value="SFJ70865.1"/>
    <property type="molecule type" value="Genomic_DNA"/>
</dbReference>
<name>A0A1I3TIZ8_9ACTN</name>
<feature type="domain" description="RNA polymerase sigma factor 70 region 4 type 2" evidence="7">
    <location>
        <begin position="109"/>
        <end position="159"/>
    </location>
</feature>
<evidence type="ECO:0000256" key="1">
    <source>
        <dbReference type="ARBA" id="ARBA00010641"/>
    </source>
</evidence>
<feature type="domain" description="RNA polymerase sigma-70 region 2" evidence="6">
    <location>
        <begin position="16"/>
        <end position="77"/>
    </location>
</feature>
<evidence type="ECO:0000256" key="3">
    <source>
        <dbReference type="ARBA" id="ARBA00023082"/>
    </source>
</evidence>
<proteinExistence type="inferred from homology"/>
<dbReference type="GO" id="GO:0016987">
    <property type="term" value="F:sigma factor activity"/>
    <property type="evidence" value="ECO:0007669"/>
    <property type="project" value="UniProtKB-KW"/>
</dbReference>
<sequence>MDDDRRILFERVYLDTYGQILGYAMRRCDSPEDAADVVAETFEIAWRKVDDLPSGEQARLWLYGVARNVLANHRRGRLRRHTHQTALREDIADRYARTPSPEEHVELGAIGRVFRELSDDDRELLSLVVWEGLDAGEIARVLGGSRNAVRIRLHRARRRFSRGLAAAGVESIPMSPDVRLTTGRSL</sequence>
<dbReference type="Proteomes" id="UP000199111">
    <property type="component" value="Unassembled WGS sequence"/>
</dbReference>
<dbReference type="InterPro" id="IPR039425">
    <property type="entry name" value="RNA_pol_sigma-70-like"/>
</dbReference>
<evidence type="ECO:0000256" key="2">
    <source>
        <dbReference type="ARBA" id="ARBA00023015"/>
    </source>
</evidence>
<dbReference type="InterPro" id="IPR014284">
    <property type="entry name" value="RNA_pol_sigma-70_dom"/>
</dbReference>
<dbReference type="GO" id="GO:0006352">
    <property type="term" value="P:DNA-templated transcription initiation"/>
    <property type="evidence" value="ECO:0007669"/>
    <property type="project" value="InterPro"/>
</dbReference>
<evidence type="ECO:0000313" key="8">
    <source>
        <dbReference type="EMBL" id="SFJ70865.1"/>
    </source>
</evidence>
<evidence type="ECO:0000313" key="9">
    <source>
        <dbReference type="Proteomes" id="UP000199111"/>
    </source>
</evidence>
<dbReference type="Pfam" id="PF08281">
    <property type="entry name" value="Sigma70_r4_2"/>
    <property type="match status" value="1"/>
</dbReference>
<keyword evidence="4" id="KW-0238">DNA-binding</keyword>
<keyword evidence="3" id="KW-0731">Sigma factor</keyword>
<organism evidence="8 9">
    <name type="scientific">Streptosporangium canum</name>
    <dbReference type="NCBI Taxonomy" id="324952"/>
    <lineage>
        <taxon>Bacteria</taxon>
        <taxon>Bacillati</taxon>
        <taxon>Actinomycetota</taxon>
        <taxon>Actinomycetes</taxon>
        <taxon>Streptosporangiales</taxon>
        <taxon>Streptosporangiaceae</taxon>
        <taxon>Streptosporangium</taxon>
    </lineage>
</organism>
<keyword evidence="9" id="KW-1185">Reference proteome</keyword>
<dbReference type="InterPro" id="IPR013249">
    <property type="entry name" value="RNA_pol_sigma70_r4_t2"/>
</dbReference>
<dbReference type="GeneID" id="96299435"/>
<comment type="similarity">
    <text evidence="1">Belongs to the sigma-70 factor family. ECF subfamily.</text>
</comment>
<dbReference type="Gene3D" id="1.10.10.10">
    <property type="entry name" value="Winged helix-like DNA-binding domain superfamily/Winged helix DNA-binding domain"/>
    <property type="match status" value="1"/>
</dbReference>
<dbReference type="SUPFAM" id="SSF88946">
    <property type="entry name" value="Sigma2 domain of RNA polymerase sigma factors"/>
    <property type="match status" value="1"/>
</dbReference>
<gene>
    <name evidence="8" type="ORF">SAMN05216275_111150</name>
</gene>
<dbReference type="InterPro" id="IPR013325">
    <property type="entry name" value="RNA_pol_sigma_r2"/>
</dbReference>
<dbReference type="Pfam" id="PF04542">
    <property type="entry name" value="Sigma70_r2"/>
    <property type="match status" value="1"/>
</dbReference>
<dbReference type="NCBIfam" id="TIGR02937">
    <property type="entry name" value="sigma70-ECF"/>
    <property type="match status" value="1"/>
</dbReference>
<dbReference type="PANTHER" id="PTHR43133:SF8">
    <property type="entry name" value="RNA POLYMERASE SIGMA FACTOR HI_1459-RELATED"/>
    <property type="match status" value="1"/>
</dbReference>